<accession>A0ABV7HWX7</accession>
<dbReference type="InterPro" id="IPR010815">
    <property type="entry name" value="DUF1418"/>
</dbReference>
<proteinExistence type="predicted"/>
<dbReference type="Proteomes" id="UP001595548">
    <property type="component" value="Unassembled WGS sequence"/>
</dbReference>
<keyword evidence="1" id="KW-0472">Membrane</keyword>
<feature type="transmembrane region" description="Helical" evidence="1">
    <location>
        <begin position="42"/>
        <end position="61"/>
    </location>
</feature>
<dbReference type="Pfam" id="PF07214">
    <property type="entry name" value="DUF1418"/>
    <property type="match status" value="1"/>
</dbReference>
<evidence type="ECO:0000313" key="2">
    <source>
        <dbReference type="EMBL" id="MFC3155876.1"/>
    </source>
</evidence>
<dbReference type="EMBL" id="JBHRTL010000007">
    <property type="protein sequence ID" value="MFC3155876.1"/>
    <property type="molecule type" value="Genomic_DNA"/>
</dbReference>
<name>A0ABV7HWX7_9GAMM</name>
<evidence type="ECO:0000313" key="3">
    <source>
        <dbReference type="Proteomes" id="UP001595548"/>
    </source>
</evidence>
<evidence type="ECO:0000256" key="1">
    <source>
        <dbReference type="SAM" id="Phobius"/>
    </source>
</evidence>
<keyword evidence="1" id="KW-0812">Transmembrane</keyword>
<dbReference type="RefSeq" id="WP_339617130.1">
    <property type="nucleotide sequence ID" value="NZ_AP031500.1"/>
</dbReference>
<keyword evidence="1" id="KW-1133">Transmembrane helix</keyword>
<comment type="caution">
    <text evidence="2">The sequence shown here is derived from an EMBL/GenBank/DDBJ whole genome shotgun (WGS) entry which is preliminary data.</text>
</comment>
<sequence>MKLPLHLLVLDMIGCILIGLGMAMHIANVDLLPEHLRFEQDGIVYILVGAACMIPAVIFIIKGLRNRHKF</sequence>
<protein>
    <submittedName>
        <fullName evidence="2">DUF1418 family protein</fullName>
    </submittedName>
</protein>
<reference evidence="3" key="1">
    <citation type="journal article" date="2019" name="Int. J. Syst. Evol. Microbiol.">
        <title>The Global Catalogue of Microorganisms (GCM) 10K type strain sequencing project: providing services to taxonomists for standard genome sequencing and annotation.</title>
        <authorList>
            <consortium name="The Broad Institute Genomics Platform"/>
            <consortium name="The Broad Institute Genome Sequencing Center for Infectious Disease"/>
            <person name="Wu L."/>
            <person name="Ma J."/>
        </authorList>
    </citation>
    <scope>NUCLEOTIDE SEQUENCE [LARGE SCALE GENOMIC DNA]</scope>
    <source>
        <strain evidence="3">KCTC 52141</strain>
    </source>
</reference>
<keyword evidence="3" id="KW-1185">Reference proteome</keyword>
<organism evidence="2 3">
    <name type="scientific">Gilvimarinus japonicus</name>
    <dbReference type="NCBI Taxonomy" id="1796469"/>
    <lineage>
        <taxon>Bacteria</taxon>
        <taxon>Pseudomonadati</taxon>
        <taxon>Pseudomonadota</taxon>
        <taxon>Gammaproteobacteria</taxon>
        <taxon>Cellvibrionales</taxon>
        <taxon>Cellvibrionaceae</taxon>
        <taxon>Gilvimarinus</taxon>
    </lineage>
</organism>
<gene>
    <name evidence="2" type="ORF">ACFOEB_11745</name>
</gene>
<feature type="transmembrane region" description="Helical" evidence="1">
    <location>
        <begin position="7"/>
        <end position="27"/>
    </location>
</feature>